<organism evidence="2 3">
    <name type="scientific">Arenibacter arenosicollis</name>
    <dbReference type="NCBI Taxonomy" id="2762274"/>
    <lineage>
        <taxon>Bacteria</taxon>
        <taxon>Pseudomonadati</taxon>
        <taxon>Bacteroidota</taxon>
        <taxon>Flavobacteriia</taxon>
        <taxon>Flavobacteriales</taxon>
        <taxon>Flavobacteriaceae</taxon>
        <taxon>Arenibacter</taxon>
    </lineage>
</organism>
<evidence type="ECO:0000256" key="1">
    <source>
        <dbReference type="SAM" id="SignalP"/>
    </source>
</evidence>
<keyword evidence="1" id="KW-0732">Signal</keyword>
<keyword evidence="3" id="KW-1185">Reference proteome</keyword>
<name>A0ABR7QLT9_9FLAO</name>
<evidence type="ECO:0000313" key="3">
    <source>
        <dbReference type="Proteomes" id="UP000618952"/>
    </source>
</evidence>
<accession>A0ABR7QLT9</accession>
<proteinExistence type="predicted"/>
<dbReference type="Proteomes" id="UP000618952">
    <property type="component" value="Unassembled WGS sequence"/>
</dbReference>
<protein>
    <submittedName>
        <fullName evidence="2">Uncharacterized protein</fullName>
    </submittedName>
</protein>
<feature type="signal peptide" evidence="1">
    <location>
        <begin position="1"/>
        <end position="22"/>
    </location>
</feature>
<comment type="caution">
    <text evidence="2">The sequence shown here is derived from an EMBL/GenBank/DDBJ whole genome shotgun (WGS) entry which is preliminary data.</text>
</comment>
<reference evidence="2 3" key="1">
    <citation type="submission" date="2020-08" db="EMBL/GenBank/DDBJ databases">
        <title>Arenibacter gaetbuli sp. nov., isolated from a sand dune.</title>
        <authorList>
            <person name="Park S."/>
            <person name="Yoon J.-H."/>
        </authorList>
    </citation>
    <scope>NUCLEOTIDE SEQUENCE [LARGE SCALE GENOMIC DNA]</scope>
    <source>
        <strain evidence="2 3">BSSL-BM3</strain>
    </source>
</reference>
<gene>
    <name evidence="2" type="ORF">H4O18_09120</name>
</gene>
<sequence length="132" mass="15307">MSKLFSIALSLLLLIQSFNLDMVDVAQLDDFLTHAQFHKQKYGDNLLVFISKHYGELKKQHDIEHREEHKDHEELPFNHQTCSHFTSAFVLNAIDFGVPKSTQVTDTASNFFYQESYYPVQNSDIFQPPKAT</sequence>
<feature type="chain" id="PRO_5045203320" evidence="1">
    <location>
        <begin position="23"/>
        <end position="132"/>
    </location>
</feature>
<evidence type="ECO:0000313" key="2">
    <source>
        <dbReference type="EMBL" id="MBC8768151.1"/>
    </source>
</evidence>
<dbReference type="EMBL" id="JACLHY010000007">
    <property type="protein sequence ID" value="MBC8768151.1"/>
    <property type="molecule type" value="Genomic_DNA"/>
</dbReference>